<organism evidence="4 5">
    <name type="scientific">Glossina morsitans morsitans</name>
    <name type="common">Savannah tsetse fly</name>
    <dbReference type="NCBI Taxonomy" id="37546"/>
    <lineage>
        <taxon>Eukaryota</taxon>
        <taxon>Metazoa</taxon>
        <taxon>Ecdysozoa</taxon>
        <taxon>Arthropoda</taxon>
        <taxon>Hexapoda</taxon>
        <taxon>Insecta</taxon>
        <taxon>Pterygota</taxon>
        <taxon>Neoptera</taxon>
        <taxon>Endopterygota</taxon>
        <taxon>Diptera</taxon>
        <taxon>Brachycera</taxon>
        <taxon>Muscomorpha</taxon>
        <taxon>Hippoboscoidea</taxon>
        <taxon>Glossinidae</taxon>
        <taxon>Glossina</taxon>
    </lineage>
</organism>
<keyword evidence="5" id="KW-1185">Reference proteome</keyword>
<comment type="subcellular location">
    <subcellularLocation>
        <location evidence="2">Nucleus</location>
    </subcellularLocation>
</comment>
<evidence type="ECO:0000256" key="2">
    <source>
        <dbReference type="RuleBase" id="RU365006"/>
    </source>
</evidence>
<protein>
    <recommendedName>
        <fullName evidence="2">Cleavage and polyadenylation specificity factor subunit 2</fullName>
    </recommendedName>
    <alternativeName>
        <fullName evidence="2">Cleavage and polyadenylation specificity factor 100 kDa subunit</fullName>
    </alternativeName>
</protein>
<dbReference type="STRING" id="37546.A0A1B0G989"/>
<keyword evidence="2" id="KW-0539">Nucleus</keyword>
<accession>A0A1B0G989</accession>
<reference evidence="4" key="1">
    <citation type="submission" date="2020-05" db="UniProtKB">
        <authorList>
            <consortium name="EnsemblMetazoa"/>
        </authorList>
    </citation>
    <scope>IDENTIFICATION</scope>
    <source>
        <strain evidence="4">Yale</strain>
    </source>
</reference>
<dbReference type="AlphaFoldDB" id="A0A1B0G989"/>
<dbReference type="EnsemblMetazoa" id="GMOY009876-RA">
    <property type="protein sequence ID" value="GMOY009876-PA"/>
    <property type="gene ID" value="GMOY009876"/>
</dbReference>
<dbReference type="PANTHER" id="PTHR45922:SF1">
    <property type="entry name" value="CLEAVAGE AND POLYADENYLATION SPECIFICITY FACTOR SUBUNIT 2"/>
    <property type="match status" value="1"/>
</dbReference>
<name>A0A1B0G989_GLOMM</name>
<dbReference type="InterPro" id="IPR025069">
    <property type="entry name" value="Cpsf2_C"/>
</dbReference>
<dbReference type="InterPro" id="IPR027075">
    <property type="entry name" value="CPSF2"/>
</dbReference>
<evidence type="ECO:0000256" key="1">
    <source>
        <dbReference type="ARBA" id="ARBA00010624"/>
    </source>
</evidence>
<dbReference type="VEuPathDB" id="VectorBase:GMOY009876"/>
<dbReference type="GO" id="GO:0005847">
    <property type="term" value="C:mRNA cleavage and polyadenylation specificity factor complex"/>
    <property type="evidence" value="ECO:0007669"/>
    <property type="project" value="InterPro"/>
</dbReference>
<evidence type="ECO:0000313" key="5">
    <source>
        <dbReference type="Proteomes" id="UP000092444"/>
    </source>
</evidence>
<feature type="domain" description="Cleavage and polyadenylation specificity factor 2 C-terminal" evidence="3">
    <location>
        <begin position="15"/>
        <end position="98"/>
    </location>
</feature>
<sequence length="118" mass="13394">VECRKCELGNRKGSVTQLLFEKSKNAEIAWVDARIVCATGYESPNNENSGDNDITEAAEEEKTFTLESLEADEIAVHNAVLINELKLYNFKQVLMYSEFLGCMVLQWYLSFEKALGEF</sequence>
<dbReference type="GO" id="GO:0006398">
    <property type="term" value="P:mRNA 3'-end processing by stem-loop binding and cleavage"/>
    <property type="evidence" value="ECO:0007669"/>
    <property type="project" value="InterPro"/>
</dbReference>
<dbReference type="EMBL" id="CCAG010001933">
    <property type="status" value="NOT_ANNOTATED_CDS"/>
    <property type="molecule type" value="Genomic_DNA"/>
</dbReference>
<dbReference type="Proteomes" id="UP000092444">
    <property type="component" value="Unassembled WGS sequence"/>
</dbReference>
<evidence type="ECO:0000313" key="4">
    <source>
        <dbReference type="EnsemblMetazoa" id="GMOY009876-PA"/>
    </source>
</evidence>
<dbReference type="PANTHER" id="PTHR45922">
    <property type="entry name" value="CLEAVAGE AND POLYADENYLATION SPECIFICITY FACTOR SUBUNIT 2"/>
    <property type="match status" value="1"/>
</dbReference>
<proteinExistence type="inferred from homology"/>
<comment type="similarity">
    <text evidence="1 2">Belongs to the metallo-beta-lactamase superfamily. RNA-metabolizing metallo-beta-lactamase-like family. CPSF2/YSH1 subfamily.</text>
</comment>
<dbReference type="GO" id="GO:0003723">
    <property type="term" value="F:RNA binding"/>
    <property type="evidence" value="ECO:0007669"/>
    <property type="project" value="UniProtKB-KW"/>
</dbReference>
<keyword evidence="2" id="KW-0694">RNA-binding</keyword>
<keyword evidence="2" id="KW-0507">mRNA processing</keyword>
<evidence type="ECO:0000259" key="3">
    <source>
        <dbReference type="Pfam" id="PF13299"/>
    </source>
</evidence>
<dbReference type="Pfam" id="PF13299">
    <property type="entry name" value="CPSF100_C"/>
    <property type="match status" value="1"/>
</dbReference>